<protein>
    <recommendedName>
        <fullName evidence="3">DUF7820 domain-containing protein</fullName>
    </recommendedName>
</protein>
<gene>
    <name evidence="4" type="ORF">SPSK_03037</name>
</gene>
<evidence type="ECO:0000313" key="4">
    <source>
        <dbReference type="EMBL" id="KJR82608.1"/>
    </source>
</evidence>
<dbReference type="AlphaFoldDB" id="A0A0F2LYS0"/>
<dbReference type="GeneID" id="27665158"/>
<dbReference type="Proteomes" id="UP000033710">
    <property type="component" value="Unassembled WGS sequence"/>
</dbReference>
<dbReference type="InterPro" id="IPR056722">
    <property type="entry name" value="DUF7820"/>
</dbReference>
<keyword evidence="2" id="KW-0812">Transmembrane</keyword>
<feature type="region of interest" description="Disordered" evidence="1">
    <location>
        <begin position="1"/>
        <end position="34"/>
    </location>
</feature>
<dbReference type="VEuPathDB" id="FungiDB:SPSK_03037"/>
<organism evidence="4 5">
    <name type="scientific">Sporothrix schenckii 1099-18</name>
    <dbReference type="NCBI Taxonomy" id="1397361"/>
    <lineage>
        <taxon>Eukaryota</taxon>
        <taxon>Fungi</taxon>
        <taxon>Dikarya</taxon>
        <taxon>Ascomycota</taxon>
        <taxon>Pezizomycotina</taxon>
        <taxon>Sordariomycetes</taxon>
        <taxon>Sordariomycetidae</taxon>
        <taxon>Ophiostomatales</taxon>
        <taxon>Ophiostomataceae</taxon>
        <taxon>Sporothrix</taxon>
    </lineage>
</organism>
<feature type="compositionally biased region" description="Pro residues" evidence="1">
    <location>
        <begin position="784"/>
        <end position="794"/>
    </location>
</feature>
<evidence type="ECO:0000256" key="2">
    <source>
        <dbReference type="SAM" id="Phobius"/>
    </source>
</evidence>
<name>A0A0F2LYS0_SPOSC</name>
<keyword evidence="2" id="KW-1133">Transmembrane helix</keyword>
<proteinExistence type="predicted"/>
<reference evidence="4 5" key="2">
    <citation type="journal article" date="2015" name="Eukaryot. Cell">
        <title>Asexual propagation of a virulent clone complex in a human and feline outbreak of sporotrichosis.</title>
        <authorList>
            <person name="Teixeira Mde M."/>
            <person name="Rodrigues A.M."/>
            <person name="Tsui C.K."/>
            <person name="de Almeida L.G."/>
            <person name="Van Diepeningen A.D."/>
            <person name="van den Ende B.G."/>
            <person name="Fernandes G.F."/>
            <person name="Kano R."/>
            <person name="Hamelin R.C."/>
            <person name="Lopes-Bezerra L.M."/>
            <person name="Vasconcelos A.T."/>
            <person name="de Hoog S."/>
            <person name="de Camargo Z.P."/>
            <person name="Felipe M.S."/>
        </authorList>
    </citation>
    <scope>NUCLEOTIDE SEQUENCE [LARGE SCALE GENOMIC DNA]</scope>
    <source>
        <strain evidence="4 5">1099-18</strain>
    </source>
</reference>
<dbReference type="PANTHER" id="PTHR42078">
    <property type="entry name" value="GLUCAN 1, 4-ALPHA-GLUCOSIDASE"/>
    <property type="match status" value="1"/>
</dbReference>
<feature type="compositionally biased region" description="Basic and acidic residues" evidence="1">
    <location>
        <begin position="1"/>
        <end position="14"/>
    </location>
</feature>
<feature type="domain" description="DUF7820" evidence="3">
    <location>
        <begin position="527"/>
        <end position="881"/>
    </location>
</feature>
<feature type="region of interest" description="Disordered" evidence="1">
    <location>
        <begin position="51"/>
        <end position="96"/>
    </location>
</feature>
<keyword evidence="2" id="KW-0472">Membrane</keyword>
<feature type="compositionally biased region" description="Low complexity" evidence="1">
    <location>
        <begin position="744"/>
        <end position="783"/>
    </location>
</feature>
<dbReference type="OrthoDB" id="5384459at2759"/>
<feature type="region of interest" description="Disordered" evidence="1">
    <location>
        <begin position="183"/>
        <end position="221"/>
    </location>
</feature>
<feature type="transmembrane region" description="Helical" evidence="2">
    <location>
        <begin position="482"/>
        <end position="507"/>
    </location>
</feature>
<dbReference type="PANTHER" id="PTHR42078:SF1">
    <property type="entry name" value="GLUCAN 1, 4-ALPHA-GLUCOSIDASE"/>
    <property type="match status" value="1"/>
</dbReference>
<comment type="caution">
    <text evidence="4">The sequence shown here is derived from an EMBL/GenBank/DDBJ whole genome shotgun (WGS) entry which is preliminary data.</text>
</comment>
<accession>A0A0F2LYS0</accession>
<evidence type="ECO:0000259" key="3">
    <source>
        <dbReference type="Pfam" id="PF25130"/>
    </source>
</evidence>
<evidence type="ECO:0000313" key="5">
    <source>
        <dbReference type="Proteomes" id="UP000033710"/>
    </source>
</evidence>
<dbReference type="RefSeq" id="XP_016585284.1">
    <property type="nucleotide sequence ID" value="XM_016729881.1"/>
</dbReference>
<reference evidence="4 5" key="1">
    <citation type="journal article" date="2014" name="BMC Genomics">
        <title>Comparative genomics of the major fungal agents of human and animal Sporotrichosis: Sporothrix schenckii and Sporothrix brasiliensis.</title>
        <authorList>
            <person name="Teixeira M.M."/>
            <person name="de Almeida L.G."/>
            <person name="Kubitschek-Barreira P."/>
            <person name="Alves F.L."/>
            <person name="Kioshima E.S."/>
            <person name="Abadio A.K."/>
            <person name="Fernandes L."/>
            <person name="Derengowski L.S."/>
            <person name="Ferreira K.S."/>
            <person name="Souza R.C."/>
            <person name="Ruiz J.C."/>
            <person name="de Andrade N.C."/>
            <person name="Paes H.C."/>
            <person name="Nicola A.M."/>
            <person name="Albuquerque P."/>
            <person name="Gerber A.L."/>
            <person name="Martins V.P."/>
            <person name="Peconick L.D."/>
            <person name="Neto A.V."/>
            <person name="Chaucanez C.B."/>
            <person name="Silva P.A."/>
            <person name="Cunha O.L."/>
            <person name="de Oliveira F.F."/>
            <person name="dos Santos T.C."/>
            <person name="Barros A.L."/>
            <person name="Soares M.A."/>
            <person name="de Oliveira L.M."/>
            <person name="Marini M.M."/>
            <person name="Villalobos-Duno H."/>
            <person name="Cunha M.M."/>
            <person name="de Hoog S."/>
            <person name="da Silveira J.F."/>
            <person name="Henrissat B."/>
            <person name="Nino-Vega G.A."/>
            <person name="Cisalpino P.S."/>
            <person name="Mora-Montes H.M."/>
            <person name="Almeida S.R."/>
            <person name="Stajich J.E."/>
            <person name="Lopes-Bezerra L.M."/>
            <person name="Vasconcelos A.T."/>
            <person name="Felipe M.S."/>
        </authorList>
    </citation>
    <scope>NUCLEOTIDE SEQUENCE [LARGE SCALE GENOMIC DNA]</scope>
    <source>
        <strain evidence="4 5">1099-18</strain>
    </source>
</reference>
<feature type="region of interest" description="Disordered" evidence="1">
    <location>
        <begin position="744"/>
        <end position="794"/>
    </location>
</feature>
<dbReference type="EMBL" id="AXCR01000010">
    <property type="protein sequence ID" value="KJR82608.1"/>
    <property type="molecule type" value="Genomic_DNA"/>
</dbReference>
<feature type="compositionally biased region" description="Low complexity" evidence="1">
    <location>
        <begin position="58"/>
        <end position="80"/>
    </location>
</feature>
<feature type="region of interest" description="Disordered" evidence="1">
    <location>
        <begin position="667"/>
        <end position="686"/>
    </location>
</feature>
<sequence length="883" mass="94239">MDRSEEKASEFERRASRRLSRGVSVQVDADTPDVADDDAYLTAMAMTVSNGFRPHQDSTATSTGTPLTTNTNTTDSQRSSVSDGPHQEDHLSTTPGAAASSTFAERVFSSSSPSSPPSLLLLLLLCRSFRHFVSVKCVRDDFVTILQRTNSTATATRICILAHASTSYPLLFTKISHVYPSVPPESASGSSSNTGLLDNVREGATSSVPPVLEEEPYQGPSGPSFPYQMYPQNVRMARTLSGATTSTVAPSDSSYSGPRGPTFPYGLYQQNTMAGPSALPVTDIPVGFPSMADNYRRRIGPDGEDVADLIGPDGHTEQLPPYTRYPDEAYTRKIAAANVQPHYDPLADPLAGSVASGPTAPNTVPVAVPAAVQAAVPDPTQVQPVTSPGETASTSAHIAVPAPIQLIPGAGGIGLASRNPEFDGVEGAESPRSRYSLRSFTTEGSGREINTEARNISEKRKHKAPHFVQRYGGRRILGVIPYWAICLVITALLLMGIVLGAVIGTFVSRHRRAQELHHSNNNGPVSVTVTVDATPIPTPTNLPGLPTGTFGLPFQINESPGACFNDTTQAQAWKCGIANQYSMTLTVNSLPLTPDGPMYDISIHCNESATYENNLFFYGEQAPTIKSRAPLLLVNDTLDLNRGPAWFKMMPYNKTVIVRESFLSAPNAQPTTEASTTNNNKRGAGGLTGSLSFDAAGPFGRKGAMLAQAGDKPWVCTWPDTILEIFIYPNQNTSMYRLSLSSTYTPSTTTPTPTQMNPSSTGAAADGGAATATESNSSATSTPPLFPNAPPPYPRVVKMEERRMANSPQATCMQYELKLEGTSLKAVPNRDASGQPIQVTISEIESGPSLFSQGKRDIMGAGEVFEKRDESGLSKCGCLWMVT</sequence>
<dbReference type="Pfam" id="PF25130">
    <property type="entry name" value="DUF7820"/>
    <property type="match status" value="1"/>
</dbReference>
<feature type="compositionally biased region" description="Polar residues" evidence="1">
    <location>
        <begin position="667"/>
        <end position="681"/>
    </location>
</feature>
<dbReference type="KEGG" id="ssck:SPSK_03037"/>
<evidence type="ECO:0000256" key="1">
    <source>
        <dbReference type="SAM" id="MobiDB-lite"/>
    </source>
</evidence>